<evidence type="ECO:0000256" key="2">
    <source>
        <dbReference type="ARBA" id="ARBA00038695"/>
    </source>
</evidence>
<dbReference type="InterPro" id="IPR034694">
    <property type="entry name" value="HPF_long/plastid"/>
</dbReference>
<dbReference type="OrthoDB" id="9794975at2"/>
<dbReference type="AlphaFoldDB" id="A0A5K7YDM0"/>
<dbReference type="GO" id="GO:0045900">
    <property type="term" value="P:negative regulation of translational elongation"/>
    <property type="evidence" value="ECO:0007669"/>
    <property type="project" value="TreeGrafter"/>
</dbReference>
<feature type="region of interest" description="Disordered" evidence="5">
    <location>
        <begin position="88"/>
        <end position="117"/>
    </location>
</feature>
<dbReference type="NCBIfam" id="TIGR00741">
    <property type="entry name" value="yfiA"/>
    <property type="match status" value="1"/>
</dbReference>
<evidence type="ECO:0000313" key="7">
    <source>
        <dbReference type="EMBL" id="BBO66535.1"/>
    </source>
</evidence>
<dbReference type="RefSeq" id="WP_155314888.1">
    <property type="nucleotide sequence ID" value="NZ_AP021874.1"/>
</dbReference>
<dbReference type="PANTHER" id="PTHR33231">
    <property type="entry name" value="30S RIBOSOMAL PROTEIN"/>
    <property type="match status" value="1"/>
</dbReference>
<reference evidence="7 8" key="1">
    <citation type="submission" date="2019-11" db="EMBL/GenBank/DDBJ databases">
        <title>Comparative genomics of hydrocarbon-degrading Desulfosarcina strains.</title>
        <authorList>
            <person name="Watanabe M."/>
            <person name="Kojima H."/>
            <person name="Fukui M."/>
        </authorList>
    </citation>
    <scope>NUCLEOTIDE SEQUENCE [LARGE SCALE GENOMIC DNA]</scope>
    <source>
        <strain evidence="7 8">PL12</strain>
    </source>
</reference>
<dbReference type="InterPro" id="IPR050574">
    <property type="entry name" value="HPF/YfiA_ribosome-assoc"/>
</dbReference>
<comment type="subunit">
    <text evidence="2">Associates exclusively with 100S ribosomes, which are dimers of 70S ribosomes.</text>
</comment>
<keyword evidence="4" id="KW-0963">Cytoplasm</keyword>
<evidence type="ECO:0000256" key="5">
    <source>
        <dbReference type="SAM" id="MobiDB-lite"/>
    </source>
</evidence>
<keyword evidence="1 4" id="KW-0810">Translation regulation</keyword>
<dbReference type="PANTHER" id="PTHR33231:SF1">
    <property type="entry name" value="30S RIBOSOMAL PROTEIN"/>
    <property type="match status" value="1"/>
</dbReference>
<dbReference type="HAMAP" id="MF_00839">
    <property type="entry name" value="HPF"/>
    <property type="match status" value="1"/>
</dbReference>
<evidence type="ECO:0000256" key="4">
    <source>
        <dbReference type="HAMAP-Rule" id="MF_00839"/>
    </source>
</evidence>
<gene>
    <name evidence="7" type="primary">raiA</name>
    <name evidence="4" type="synonym">hpf</name>
    <name evidence="7" type="ORF">DSCA_04650</name>
</gene>
<sequence length="174" mass="19898">MNTSVRFKNLEPSDALKSYVREKLDRMEKYFNGPAEASVVLSIEKFRHSAEINIMGDRLTINGKEETEEMYSAIDMVLDKLEVQIKKNKQKSRAFRSKGKTGSRASDQGGDEVSGQPRVRVQHIEYKPMDVDEAVMQMDLINNSFLVFTNARTETVNVLYRQKDGNYGLIQPRA</sequence>
<feature type="compositionally biased region" description="Basic residues" evidence="5">
    <location>
        <begin position="88"/>
        <end position="101"/>
    </location>
</feature>
<evidence type="ECO:0000259" key="6">
    <source>
        <dbReference type="Pfam" id="PF16321"/>
    </source>
</evidence>
<dbReference type="Pfam" id="PF02482">
    <property type="entry name" value="Ribosomal_S30AE"/>
    <property type="match status" value="1"/>
</dbReference>
<dbReference type="Proteomes" id="UP000427906">
    <property type="component" value="Chromosome"/>
</dbReference>
<dbReference type="InterPro" id="IPR003489">
    <property type="entry name" value="RHF/RaiA"/>
</dbReference>
<dbReference type="KEGG" id="dalk:DSCA_04650"/>
<keyword evidence="8" id="KW-1185">Reference proteome</keyword>
<comment type="similarity">
    <text evidence="4">Belongs to the HPF/YfiA ribosome-associated protein family. Long HPF subfamily.</text>
</comment>
<evidence type="ECO:0000256" key="3">
    <source>
        <dbReference type="ARBA" id="ARBA00041148"/>
    </source>
</evidence>
<dbReference type="Pfam" id="PF16321">
    <property type="entry name" value="Ribosom_S30AE_C"/>
    <property type="match status" value="1"/>
</dbReference>
<proteinExistence type="inferred from homology"/>
<evidence type="ECO:0000313" key="8">
    <source>
        <dbReference type="Proteomes" id="UP000427906"/>
    </source>
</evidence>
<dbReference type="InterPro" id="IPR036567">
    <property type="entry name" value="RHF-like"/>
</dbReference>
<protein>
    <recommendedName>
        <fullName evidence="3 4">Ribosome hibernation promoting factor</fullName>
        <shortName evidence="4">HPF</shortName>
    </recommendedName>
</protein>
<dbReference type="CDD" id="cd00552">
    <property type="entry name" value="RaiA"/>
    <property type="match status" value="1"/>
</dbReference>
<comment type="subcellular location">
    <subcellularLocation>
        <location evidence="4">Cytoplasm</location>
    </subcellularLocation>
</comment>
<feature type="domain" description="Sigma 54 modulation/S30EA ribosomal protein C-terminal" evidence="6">
    <location>
        <begin position="119"/>
        <end position="169"/>
    </location>
</feature>
<dbReference type="GO" id="GO:0043024">
    <property type="term" value="F:ribosomal small subunit binding"/>
    <property type="evidence" value="ECO:0007669"/>
    <property type="project" value="TreeGrafter"/>
</dbReference>
<comment type="function">
    <text evidence="4">Required for dimerization of active 70S ribosomes into 100S ribosomes in stationary phase; 100S ribosomes are translationally inactive and sometimes present during exponential growth.</text>
</comment>
<dbReference type="EMBL" id="AP021874">
    <property type="protein sequence ID" value="BBO66535.1"/>
    <property type="molecule type" value="Genomic_DNA"/>
</dbReference>
<dbReference type="GO" id="GO:0022627">
    <property type="term" value="C:cytosolic small ribosomal subunit"/>
    <property type="evidence" value="ECO:0007669"/>
    <property type="project" value="TreeGrafter"/>
</dbReference>
<name>A0A5K7YDM0_9BACT</name>
<dbReference type="InterPro" id="IPR032528">
    <property type="entry name" value="Ribosom_S30AE_C"/>
</dbReference>
<comment type="subunit">
    <text evidence="4">Interacts with 100S ribosomes.</text>
</comment>
<organism evidence="7 8">
    <name type="scientific">Desulfosarcina alkanivorans</name>
    <dbReference type="NCBI Taxonomy" id="571177"/>
    <lineage>
        <taxon>Bacteria</taxon>
        <taxon>Pseudomonadati</taxon>
        <taxon>Thermodesulfobacteriota</taxon>
        <taxon>Desulfobacteria</taxon>
        <taxon>Desulfobacterales</taxon>
        <taxon>Desulfosarcinaceae</taxon>
        <taxon>Desulfosarcina</taxon>
    </lineage>
</organism>
<dbReference type="SUPFAM" id="SSF69754">
    <property type="entry name" value="Ribosome binding protein Y (YfiA homologue)"/>
    <property type="match status" value="1"/>
</dbReference>
<evidence type="ECO:0000256" key="1">
    <source>
        <dbReference type="ARBA" id="ARBA00022845"/>
    </source>
</evidence>
<dbReference type="Gene3D" id="3.30.160.100">
    <property type="entry name" value="Ribosome hibernation promotion factor-like"/>
    <property type="match status" value="1"/>
</dbReference>
<dbReference type="Gene3D" id="3.30.505.50">
    <property type="entry name" value="Sigma 54 modulation/S30EA ribosomal protein, C-terminal domain"/>
    <property type="match status" value="1"/>
</dbReference>
<accession>A0A5K7YDM0</accession>
<dbReference type="InterPro" id="IPR038416">
    <property type="entry name" value="Ribosom_S30AE_C_sf"/>
</dbReference>